<protein>
    <submittedName>
        <fullName evidence="2">Uncharacterized protein</fullName>
    </submittedName>
</protein>
<keyword evidence="3" id="KW-1185">Reference proteome</keyword>
<feature type="non-terminal residue" evidence="2">
    <location>
        <position position="1"/>
    </location>
</feature>
<name>A0A9P4HAD4_9PLEO</name>
<evidence type="ECO:0000313" key="3">
    <source>
        <dbReference type="Proteomes" id="UP000799777"/>
    </source>
</evidence>
<proteinExistence type="predicted"/>
<organism evidence="2 3">
    <name type="scientific">Setomelanomma holmii</name>
    <dbReference type="NCBI Taxonomy" id="210430"/>
    <lineage>
        <taxon>Eukaryota</taxon>
        <taxon>Fungi</taxon>
        <taxon>Dikarya</taxon>
        <taxon>Ascomycota</taxon>
        <taxon>Pezizomycotina</taxon>
        <taxon>Dothideomycetes</taxon>
        <taxon>Pleosporomycetidae</taxon>
        <taxon>Pleosporales</taxon>
        <taxon>Pleosporineae</taxon>
        <taxon>Phaeosphaeriaceae</taxon>
        <taxon>Setomelanomma</taxon>
    </lineage>
</organism>
<dbReference type="EMBL" id="ML978190">
    <property type="protein sequence ID" value="KAF2030447.1"/>
    <property type="molecule type" value="Genomic_DNA"/>
</dbReference>
<accession>A0A9P4HAD4</accession>
<dbReference type="AlphaFoldDB" id="A0A9P4HAD4"/>
<dbReference type="OrthoDB" id="3687828at2759"/>
<reference evidence="2" key="1">
    <citation type="journal article" date="2020" name="Stud. Mycol.">
        <title>101 Dothideomycetes genomes: a test case for predicting lifestyles and emergence of pathogens.</title>
        <authorList>
            <person name="Haridas S."/>
            <person name="Albert R."/>
            <person name="Binder M."/>
            <person name="Bloem J."/>
            <person name="Labutti K."/>
            <person name="Salamov A."/>
            <person name="Andreopoulos B."/>
            <person name="Baker S."/>
            <person name="Barry K."/>
            <person name="Bills G."/>
            <person name="Bluhm B."/>
            <person name="Cannon C."/>
            <person name="Castanera R."/>
            <person name="Culley D."/>
            <person name="Daum C."/>
            <person name="Ezra D."/>
            <person name="Gonzalez J."/>
            <person name="Henrissat B."/>
            <person name="Kuo A."/>
            <person name="Liang C."/>
            <person name="Lipzen A."/>
            <person name="Lutzoni F."/>
            <person name="Magnuson J."/>
            <person name="Mondo S."/>
            <person name="Nolan M."/>
            <person name="Ohm R."/>
            <person name="Pangilinan J."/>
            <person name="Park H.-J."/>
            <person name="Ramirez L."/>
            <person name="Alfaro M."/>
            <person name="Sun H."/>
            <person name="Tritt A."/>
            <person name="Yoshinaga Y."/>
            <person name="Zwiers L.-H."/>
            <person name="Turgeon B."/>
            <person name="Goodwin S."/>
            <person name="Spatafora J."/>
            <person name="Crous P."/>
            <person name="Grigoriev I."/>
        </authorList>
    </citation>
    <scope>NUCLEOTIDE SEQUENCE</scope>
    <source>
        <strain evidence="2">CBS 110217</strain>
    </source>
</reference>
<feature type="region of interest" description="Disordered" evidence="1">
    <location>
        <begin position="143"/>
        <end position="164"/>
    </location>
</feature>
<evidence type="ECO:0000313" key="2">
    <source>
        <dbReference type="EMBL" id="KAF2030447.1"/>
    </source>
</evidence>
<feature type="non-terminal residue" evidence="2">
    <location>
        <position position="199"/>
    </location>
</feature>
<evidence type="ECO:0000256" key="1">
    <source>
        <dbReference type="SAM" id="MobiDB-lite"/>
    </source>
</evidence>
<dbReference type="Proteomes" id="UP000799777">
    <property type="component" value="Unassembled WGS sequence"/>
</dbReference>
<gene>
    <name evidence="2" type="ORF">EK21DRAFT_21123</name>
</gene>
<comment type="caution">
    <text evidence="2">The sequence shown here is derived from an EMBL/GenBank/DDBJ whole genome shotgun (WGS) entry which is preliminary data.</text>
</comment>
<sequence length="199" mass="22690">SIFDFTFEDYKAAGLNIAEQHSLIGKIREEVPIIERDEVDGLLLSQAAKQLEMCIFPMCNMMRIDPNAIKRMLDSEFKKAYGEDAEQEKEIEMSVEMDEPKQQEMQDMHVGDVGMEVKREESMAATGVMETSVFDDQFRVGSEPALADETPSKKQKKGKANAMQTAIKAYQTRRKKGRKGFRILTLRSKAVVEKWAELE</sequence>